<dbReference type="SUPFAM" id="SSF82282">
    <property type="entry name" value="Homocysteine S-methyltransferase"/>
    <property type="match status" value="1"/>
</dbReference>
<dbReference type="Gene3D" id="3.20.20.330">
    <property type="entry name" value="Homocysteine-binding-like domain"/>
    <property type="match status" value="1"/>
</dbReference>
<dbReference type="PANTHER" id="PTHR46015:SF1">
    <property type="entry name" value="HOMOCYSTEINE S-METHYLTRANSFERASE-LIKE ISOFORM 1"/>
    <property type="match status" value="1"/>
</dbReference>
<gene>
    <name evidence="7" type="ORF">PDIGIT_LOCUS11660</name>
</gene>
<evidence type="ECO:0000256" key="4">
    <source>
        <dbReference type="ARBA" id="ARBA00022833"/>
    </source>
</evidence>
<keyword evidence="4 5" id="KW-0862">Zinc</keyword>
<dbReference type="EMBL" id="CAOQHR010000008">
    <property type="protein sequence ID" value="CAI6338530.1"/>
    <property type="molecule type" value="Genomic_DNA"/>
</dbReference>
<comment type="caution">
    <text evidence="7">The sequence shown here is derived from an EMBL/GenBank/DDBJ whole genome shotgun (WGS) entry which is preliminary data.</text>
</comment>
<dbReference type="Pfam" id="PF02574">
    <property type="entry name" value="S-methyl_trans"/>
    <property type="match status" value="1"/>
</dbReference>
<feature type="binding site" evidence="5">
    <location>
        <position position="320"/>
    </location>
    <ligand>
        <name>Zn(2+)</name>
        <dbReference type="ChEBI" id="CHEBI:29105"/>
    </ligand>
</feature>
<dbReference type="GO" id="GO:0008898">
    <property type="term" value="F:S-adenosylmethionine-homocysteine S-methyltransferase activity"/>
    <property type="evidence" value="ECO:0007669"/>
    <property type="project" value="TreeGrafter"/>
</dbReference>
<name>A0A9W4UM80_9PLEO</name>
<keyword evidence="8" id="KW-1185">Reference proteome</keyword>
<evidence type="ECO:0000256" key="5">
    <source>
        <dbReference type="PROSITE-ProRule" id="PRU00333"/>
    </source>
</evidence>
<dbReference type="Proteomes" id="UP001152607">
    <property type="component" value="Unassembled WGS sequence"/>
</dbReference>
<protein>
    <recommendedName>
        <fullName evidence="6">Hcy-binding domain-containing protein</fullName>
    </recommendedName>
</protein>
<dbReference type="OrthoDB" id="261426at2759"/>
<sequence>MSTQKPASKLSSIIATNKPIVLDGALATYLEILGADISTALWSATLLTTAPHLITRAHYDYFAAGASIAITASYQAGIPGLVQHLNIDEASARDLVKKSVELAGEARHQFLTTSSEAGNERGRDLLIAGSVGPYGAYLANGSEYTGSYSATMTASSLKDFHRGRVAALIEAGVDCLAIETIPSYVETVALCELLREEFAGVEAWFAFTLYQQSPEEIEREGDGGPRIPDGTPMADVLALLEKEDSVVAVGVNCVAEEVAMEALEGMKGLTKKPFVVYPNSGEVWDAVGRKWDGERKGGDGLVARTKGFWEIGARILGGCCRSTPEDISVIAKIMEGLQEI</sequence>
<keyword evidence="1 5" id="KW-0489">Methyltransferase</keyword>
<evidence type="ECO:0000256" key="3">
    <source>
        <dbReference type="ARBA" id="ARBA00022723"/>
    </source>
</evidence>
<dbReference type="PROSITE" id="PS50970">
    <property type="entry name" value="HCY"/>
    <property type="match status" value="1"/>
</dbReference>
<keyword evidence="3 5" id="KW-0479">Metal-binding</keyword>
<feature type="domain" description="Hcy-binding" evidence="6">
    <location>
        <begin position="8"/>
        <end position="334"/>
    </location>
</feature>
<dbReference type="NCBIfam" id="NF007020">
    <property type="entry name" value="PRK09485.1"/>
    <property type="match status" value="1"/>
</dbReference>
<evidence type="ECO:0000259" key="6">
    <source>
        <dbReference type="PROSITE" id="PS50970"/>
    </source>
</evidence>
<evidence type="ECO:0000256" key="2">
    <source>
        <dbReference type="ARBA" id="ARBA00022679"/>
    </source>
</evidence>
<accession>A0A9W4UM80</accession>
<feature type="binding site" evidence="5">
    <location>
        <position position="253"/>
    </location>
    <ligand>
        <name>Zn(2+)</name>
        <dbReference type="ChEBI" id="CHEBI:29105"/>
    </ligand>
</feature>
<reference evidence="7" key="1">
    <citation type="submission" date="2023-01" db="EMBL/GenBank/DDBJ databases">
        <authorList>
            <person name="Van Ghelder C."/>
            <person name="Rancurel C."/>
        </authorList>
    </citation>
    <scope>NUCLEOTIDE SEQUENCE</scope>
    <source>
        <strain evidence="7">CNCM I-4278</strain>
    </source>
</reference>
<feature type="binding site" evidence="5">
    <location>
        <position position="319"/>
    </location>
    <ligand>
        <name>Zn(2+)</name>
        <dbReference type="ChEBI" id="CHEBI:29105"/>
    </ligand>
</feature>
<dbReference type="GO" id="GO:0009086">
    <property type="term" value="P:methionine biosynthetic process"/>
    <property type="evidence" value="ECO:0007669"/>
    <property type="project" value="TreeGrafter"/>
</dbReference>
<evidence type="ECO:0000256" key="1">
    <source>
        <dbReference type="ARBA" id="ARBA00022603"/>
    </source>
</evidence>
<organism evidence="7 8">
    <name type="scientific">Periconia digitata</name>
    <dbReference type="NCBI Taxonomy" id="1303443"/>
    <lineage>
        <taxon>Eukaryota</taxon>
        <taxon>Fungi</taxon>
        <taxon>Dikarya</taxon>
        <taxon>Ascomycota</taxon>
        <taxon>Pezizomycotina</taxon>
        <taxon>Dothideomycetes</taxon>
        <taxon>Pleosporomycetidae</taxon>
        <taxon>Pleosporales</taxon>
        <taxon>Massarineae</taxon>
        <taxon>Periconiaceae</taxon>
        <taxon>Periconia</taxon>
    </lineage>
</organism>
<keyword evidence="2 5" id="KW-0808">Transferase</keyword>
<evidence type="ECO:0000313" key="8">
    <source>
        <dbReference type="Proteomes" id="UP001152607"/>
    </source>
</evidence>
<dbReference type="FunFam" id="3.20.20.330:FF:000002">
    <property type="entry name" value="Homocysteine S-methyltransferase"/>
    <property type="match status" value="1"/>
</dbReference>
<dbReference type="InterPro" id="IPR051486">
    <property type="entry name" value="Hcy_S-methyltransferase"/>
</dbReference>
<dbReference type="GO" id="GO:0032259">
    <property type="term" value="P:methylation"/>
    <property type="evidence" value="ECO:0007669"/>
    <property type="project" value="UniProtKB-KW"/>
</dbReference>
<evidence type="ECO:0000313" key="7">
    <source>
        <dbReference type="EMBL" id="CAI6338530.1"/>
    </source>
</evidence>
<proteinExistence type="predicted"/>
<dbReference type="InterPro" id="IPR003726">
    <property type="entry name" value="HCY_dom"/>
</dbReference>
<dbReference type="GO" id="GO:0046872">
    <property type="term" value="F:metal ion binding"/>
    <property type="evidence" value="ECO:0007669"/>
    <property type="project" value="UniProtKB-KW"/>
</dbReference>
<dbReference type="InterPro" id="IPR036589">
    <property type="entry name" value="HCY_dom_sf"/>
</dbReference>
<dbReference type="GO" id="GO:0033528">
    <property type="term" value="P:S-methylmethionine cycle"/>
    <property type="evidence" value="ECO:0007669"/>
    <property type="project" value="TreeGrafter"/>
</dbReference>
<comment type="cofactor">
    <cofactor evidence="5">
        <name>Zn(2+)</name>
        <dbReference type="ChEBI" id="CHEBI:29105"/>
    </cofactor>
</comment>
<dbReference type="PANTHER" id="PTHR46015">
    <property type="entry name" value="ZGC:172121"/>
    <property type="match status" value="1"/>
</dbReference>
<dbReference type="AlphaFoldDB" id="A0A9W4UM80"/>